<gene>
    <name evidence="2" type="ORF">MAAFP003_865</name>
</gene>
<reference evidence="2" key="1">
    <citation type="submission" date="2018-01" db="EMBL/GenBank/DDBJ databases">
        <authorList>
            <consortium name="Urmite Genomes"/>
        </authorList>
    </citation>
    <scope>NUCLEOTIDE SEQUENCE [LARGE SCALE GENOMIC DNA]</scope>
    <source>
        <strain evidence="2">AFP003</strain>
    </source>
</reference>
<dbReference type="Proteomes" id="UP000236318">
    <property type="component" value="Unassembled WGS sequence"/>
</dbReference>
<dbReference type="SUPFAM" id="SSF51206">
    <property type="entry name" value="cAMP-binding domain-like"/>
    <property type="match status" value="1"/>
</dbReference>
<dbReference type="EMBL" id="FXEG02000002">
    <property type="protein sequence ID" value="SOX52199.1"/>
    <property type="molecule type" value="Genomic_DNA"/>
</dbReference>
<dbReference type="AlphaFoldDB" id="A0A2K4Y5Y1"/>
<protein>
    <recommendedName>
        <fullName evidence="4">Cyclic nucleotide-binding domain-containing protein</fullName>
    </recommendedName>
</protein>
<sequence>MTPADADAALDLLLPARIRELIERNYYSKVNASLTLEEVAKDPAFLEDPISHLALFTDHGVMHMRDVARRIVDMIANVSGVKIAERPPRRLDFMTSYGCLLAYVHDIGMSDLNPFGRAVHAEFGGHEAFGGVFDEIVDILWEENVGNLAWRVLRLTNAGLFDGPPQRILRELASLGYAHSKSSVPAAVLNDTAALRDRMLHILSHPLEALYHAKQLNKSRSDDRHAHHETALQRAAAPESLDEHRVQLLARHYDDFESTAFAWLEVVAPQAQEFVADVVDTIRCLRCADALRQRGTHLRTSGNYQIFIDQRTANAVYALHDREGRTYLVEGDNPINAGEANLEVCEVTHEGDLRFAFFRGSFGSDEAMRRAARNASVIVDDIQADVVDSFIGGTGENGGRRTFLLLEHTEDNPAFAPLVAELVIARTPSLADRVVCVPALRNAPEPERRRFLAASAVDWDLAERTALLRNVASRGYRTDHIDPELGFKSARLGHLSPGECLTEVGARASFVYVPLSSGLRGRPSGGYDYFRVHPWEPLGVTGVIRGDFRNSTVVAEDEVDVLILPKDVYLRHWHRNYTPAEFSELIRTMAQASPRVGGTSR</sequence>
<feature type="compositionally biased region" description="Basic and acidic residues" evidence="1">
    <location>
        <begin position="219"/>
        <end position="231"/>
    </location>
</feature>
<dbReference type="OrthoDB" id="4651208at2"/>
<dbReference type="InterPro" id="IPR018490">
    <property type="entry name" value="cNMP-bd_dom_sf"/>
</dbReference>
<dbReference type="RefSeq" id="WP_096284719.1">
    <property type="nucleotide sequence ID" value="NZ_FXEG02000002.1"/>
</dbReference>
<organism evidence="2 3">
    <name type="scientific">Mycobacterium ahvazicum</name>
    <dbReference type="NCBI Taxonomy" id="1964395"/>
    <lineage>
        <taxon>Bacteria</taxon>
        <taxon>Bacillati</taxon>
        <taxon>Actinomycetota</taxon>
        <taxon>Actinomycetes</taxon>
        <taxon>Mycobacteriales</taxon>
        <taxon>Mycobacteriaceae</taxon>
        <taxon>Mycobacterium</taxon>
        <taxon>Mycobacterium simiae complex</taxon>
    </lineage>
</organism>
<evidence type="ECO:0000256" key="1">
    <source>
        <dbReference type="SAM" id="MobiDB-lite"/>
    </source>
</evidence>
<feature type="region of interest" description="Disordered" evidence="1">
    <location>
        <begin position="218"/>
        <end position="238"/>
    </location>
</feature>
<evidence type="ECO:0000313" key="2">
    <source>
        <dbReference type="EMBL" id="SOX52199.1"/>
    </source>
</evidence>
<accession>A0A2K4Y5Y1</accession>
<keyword evidence="3" id="KW-1185">Reference proteome</keyword>
<evidence type="ECO:0000313" key="3">
    <source>
        <dbReference type="Proteomes" id="UP000236318"/>
    </source>
</evidence>
<name>A0A2K4Y5Y1_9MYCO</name>
<comment type="caution">
    <text evidence="2">The sequence shown here is derived from an EMBL/GenBank/DDBJ whole genome shotgun (WGS) entry which is preliminary data.</text>
</comment>
<evidence type="ECO:0008006" key="4">
    <source>
        <dbReference type="Google" id="ProtNLM"/>
    </source>
</evidence>
<proteinExistence type="predicted"/>